<protein>
    <recommendedName>
        <fullName evidence="6">ornithine decarboxylase</fullName>
        <ecNumber evidence="6">4.1.1.17</ecNumber>
    </recommendedName>
</protein>
<dbReference type="InterPro" id="IPR005308">
    <property type="entry name" value="OKR_de-COase_N"/>
</dbReference>
<dbReference type="PANTHER" id="PTHR45229">
    <property type="entry name" value="CONSTITUTIVE ORNITHINE DECARBOXYLASE"/>
    <property type="match status" value="1"/>
</dbReference>
<dbReference type="RefSeq" id="WP_007555172.1">
    <property type="nucleotide sequence ID" value="NZ_AENT01000029.1"/>
</dbReference>
<dbReference type="Gene3D" id="3.40.640.10">
    <property type="entry name" value="Type I PLP-dependent aspartate aminotransferase-like (Major domain)"/>
    <property type="match status" value="1"/>
</dbReference>
<comment type="caution">
    <text evidence="12">The sequence shown here is derived from an EMBL/GenBank/DDBJ whole genome shotgun (WGS) entry which is preliminary data.</text>
</comment>
<evidence type="ECO:0000259" key="11">
    <source>
        <dbReference type="Pfam" id="PF03711"/>
    </source>
</evidence>
<accession>E4LAD0</accession>
<comment type="catalytic activity">
    <reaction evidence="7">
        <text>L-ornithine + H(+) = putrescine + CO2</text>
        <dbReference type="Rhea" id="RHEA:22964"/>
        <dbReference type="ChEBI" id="CHEBI:15378"/>
        <dbReference type="ChEBI" id="CHEBI:16526"/>
        <dbReference type="ChEBI" id="CHEBI:46911"/>
        <dbReference type="ChEBI" id="CHEBI:326268"/>
        <dbReference type="EC" id="4.1.1.17"/>
    </reaction>
</comment>
<dbReference type="EC" id="4.1.1.17" evidence="6"/>
<keyword evidence="3" id="KW-0210">Decarboxylase</keyword>
<keyword evidence="4 8" id="KW-0663">Pyridoxal phosphate</keyword>
<dbReference type="InterPro" id="IPR011006">
    <property type="entry name" value="CheY-like_superfamily"/>
</dbReference>
<evidence type="ECO:0000313" key="12">
    <source>
        <dbReference type="EMBL" id="EFR42257.1"/>
    </source>
</evidence>
<proteinExistence type="inferred from homology"/>
<evidence type="ECO:0000256" key="4">
    <source>
        <dbReference type="ARBA" id="ARBA00022898"/>
    </source>
</evidence>
<dbReference type="InterPro" id="IPR000310">
    <property type="entry name" value="Orn/Lys/Arg_deCO2ase_major_dom"/>
</dbReference>
<evidence type="ECO:0000256" key="7">
    <source>
        <dbReference type="ARBA" id="ARBA00049127"/>
    </source>
</evidence>
<dbReference type="Gene3D" id="3.90.100.10">
    <property type="entry name" value="Orn/Lys/Arg decarboxylase, C-terminal domain"/>
    <property type="match status" value="1"/>
</dbReference>
<dbReference type="GO" id="GO:0030170">
    <property type="term" value="F:pyridoxal phosphate binding"/>
    <property type="evidence" value="ECO:0007669"/>
    <property type="project" value="TreeGrafter"/>
</dbReference>
<evidence type="ECO:0000259" key="10">
    <source>
        <dbReference type="Pfam" id="PF03709"/>
    </source>
</evidence>
<evidence type="ECO:0000256" key="5">
    <source>
        <dbReference type="ARBA" id="ARBA00023239"/>
    </source>
</evidence>
<feature type="domain" description="Orn/Lys/Arg decarboxylase C-terminal" evidence="11">
    <location>
        <begin position="575"/>
        <end position="704"/>
    </location>
</feature>
<evidence type="ECO:0000256" key="2">
    <source>
        <dbReference type="ARBA" id="ARBA00010671"/>
    </source>
</evidence>
<evidence type="ECO:0000259" key="9">
    <source>
        <dbReference type="Pfam" id="PF01276"/>
    </source>
</evidence>
<gene>
    <name evidence="12" type="ORF">HMPREF9220_0517</name>
</gene>
<reference evidence="12 13" key="1">
    <citation type="submission" date="2010-11" db="EMBL/GenBank/DDBJ databases">
        <authorList>
            <person name="Durkin A.S."/>
            <person name="Madupu R."/>
            <person name="Torralba M."/>
            <person name="Gillis M."/>
            <person name="Methe B."/>
            <person name="Sutton G."/>
            <person name="Nelson K.E."/>
        </authorList>
    </citation>
    <scope>NUCLEOTIDE SEQUENCE [LARGE SCALE GENOMIC DNA]</scope>
    <source>
        <strain evidence="12 13">UPII 345-E</strain>
    </source>
</reference>
<dbReference type="Pfam" id="PF03709">
    <property type="entry name" value="OKR_DC_1_N"/>
    <property type="match status" value="1"/>
</dbReference>
<dbReference type="InterPro" id="IPR008286">
    <property type="entry name" value="Prn/Lys/Arg_de-COase_C"/>
</dbReference>
<dbReference type="SUPFAM" id="SSF53383">
    <property type="entry name" value="PLP-dependent transferases"/>
    <property type="match status" value="1"/>
</dbReference>
<dbReference type="InterPro" id="IPR036633">
    <property type="entry name" value="Prn/Lys/Arg_de-COase_C_sf"/>
</dbReference>
<evidence type="ECO:0000256" key="6">
    <source>
        <dbReference type="ARBA" id="ARBA00034138"/>
    </source>
</evidence>
<dbReference type="OrthoDB" id="9815233at2"/>
<dbReference type="InterPro" id="IPR027464">
    <property type="entry name" value="Ornithine_deCO2ase_N"/>
</dbReference>
<evidence type="ECO:0000313" key="13">
    <source>
        <dbReference type="Proteomes" id="UP000004594"/>
    </source>
</evidence>
<feature type="modified residue" description="N6-(pyridoxal phosphate)lysine" evidence="8">
    <location>
        <position position="354"/>
    </location>
</feature>
<comment type="similarity">
    <text evidence="2">Belongs to the Orn/Lys/Arg decarboxylase class-I family.</text>
</comment>
<evidence type="ECO:0000256" key="1">
    <source>
        <dbReference type="ARBA" id="ARBA00001933"/>
    </source>
</evidence>
<keyword evidence="5" id="KW-0456">Lyase</keyword>
<dbReference type="GO" id="GO:0006520">
    <property type="term" value="P:amino acid metabolic process"/>
    <property type="evidence" value="ECO:0007669"/>
    <property type="project" value="InterPro"/>
</dbReference>
<feature type="domain" description="Orn/Lys/Arg decarboxylase N-terminal" evidence="10">
    <location>
        <begin position="18"/>
        <end position="102"/>
    </location>
</feature>
<dbReference type="InterPro" id="IPR015422">
    <property type="entry name" value="PyrdxlP-dep_Trfase_small"/>
</dbReference>
<dbReference type="FunFam" id="3.90.1150.10:FF:000032">
    <property type="entry name" value="Ornithine decarboxylase SpeF"/>
    <property type="match status" value="1"/>
</dbReference>
<dbReference type="AlphaFoldDB" id="E4LAD0"/>
<dbReference type="InterPro" id="IPR015421">
    <property type="entry name" value="PyrdxlP-dep_Trfase_major"/>
</dbReference>
<dbReference type="PIRSF" id="PIRSF009393">
    <property type="entry name" value="Orn_decarb"/>
    <property type="match status" value="1"/>
</dbReference>
<dbReference type="SUPFAM" id="SSF55904">
    <property type="entry name" value="Ornithine decarboxylase C-terminal domain"/>
    <property type="match status" value="1"/>
</dbReference>
<dbReference type="NCBIfam" id="NF010092">
    <property type="entry name" value="PRK13578.1"/>
    <property type="match status" value="1"/>
</dbReference>
<organism evidence="12 13">
    <name type="scientific">Dialister micraerophilus UPII 345-E</name>
    <dbReference type="NCBI Taxonomy" id="910314"/>
    <lineage>
        <taxon>Bacteria</taxon>
        <taxon>Bacillati</taxon>
        <taxon>Bacillota</taxon>
        <taxon>Negativicutes</taxon>
        <taxon>Veillonellales</taxon>
        <taxon>Veillonellaceae</taxon>
        <taxon>Dialister</taxon>
    </lineage>
</organism>
<evidence type="ECO:0000256" key="8">
    <source>
        <dbReference type="PIRSR" id="PIRSR009393-1"/>
    </source>
</evidence>
<dbReference type="eggNOG" id="COG1982">
    <property type="taxonomic scope" value="Bacteria"/>
</dbReference>
<dbReference type="GO" id="GO:0005829">
    <property type="term" value="C:cytosol"/>
    <property type="evidence" value="ECO:0007669"/>
    <property type="project" value="TreeGrafter"/>
</dbReference>
<dbReference type="Pfam" id="PF03711">
    <property type="entry name" value="OKR_DC_1_C"/>
    <property type="match status" value="1"/>
</dbReference>
<evidence type="ECO:0000256" key="3">
    <source>
        <dbReference type="ARBA" id="ARBA00022793"/>
    </source>
</evidence>
<dbReference type="PANTHER" id="PTHR45229:SF3">
    <property type="entry name" value="BIODEGRADATIVE ARGININE DECARBOXYLASE"/>
    <property type="match status" value="1"/>
</dbReference>
<dbReference type="FunFam" id="3.40.640.10:FF:000008">
    <property type="entry name" value="Lysine decarboxylase, inducible"/>
    <property type="match status" value="1"/>
</dbReference>
<feature type="domain" description="Orn/Lys/Arg decarboxylases family 1 pyridoxal-P attachment site" evidence="9">
    <location>
        <begin position="108"/>
        <end position="550"/>
    </location>
</feature>
<dbReference type="SUPFAM" id="SSF52172">
    <property type="entry name" value="CheY-like"/>
    <property type="match status" value="1"/>
</dbReference>
<dbReference type="CDD" id="cd00615">
    <property type="entry name" value="Orn_deC_like"/>
    <property type="match status" value="1"/>
</dbReference>
<dbReference type="Gene3D" id="3.40.50.220">
    <property type="match status" value="1"/>
</dbReference>
<dbReference type="Gene3D" id="3.90.1150.10">
    <property type="entry name" value="Aspartate Aminotransferase, domain 1"/>
    <property type="match status" value="1"/>
</dbReference>
<sequence>MKKLKLSYSDKARELFEIRTAREIVDLAKTDFLDIATIVITADDEALLKPAVAEFKIPVFLIAEAGKPISDELLSKVFRVIDLDKSGVQFYNDQIENAATTYENKLLPPFFKALVDFVEAGFGNYATPGHHGGQYFCKHPSGKAFVDFFGENLFRADLSSSDVQMGDLLIHEGAPCDAEQYAASVFKADKTYFVLNGTSGSNKVVLNAALAPGDIILYDRNNHKSISQGALVQAGAIPVFLEDARNPYGSIGGIKSHCFEEDYIRKLIAEKDPVKAKEERPIRIAVIQLGTYDGCIYNARQVVDRIGHLCDYILFDSAWVGYEQFIPMMKDCSPMLLELGPNDPGIFVTQSVHKQLAGISMASQIHKKDRHIKGQDRYIPHKRVNNAFMLHASTSPCYPIFASLDVNAKMHEGKAGIRMWVDTVKNAIEARKAVLRNCKYVRPLLPKEVYGKKWEDGDTEKMANDLEYWKLTPGAKWHGFKGYGKDQYFVDPMKLQFLTAGINIETGEYEENGVPANVIANYLRENGIIPEKTDLNAVLFVLTPAETKSKMDDLIAKLVRFEQLYEADAPMEELLPNIYAANKDVYKGFTIKMLCQKMHNFYKDRKVNVLQERLFHADYLPEWAMTAQQANFEFVANHGELIPLDQAQGRIALEGALPYPPGILTIHPGERWSETCVNYFLALQEGINLLPGFTPEIQGVYLETEPDGSKRAYGYVLKKEYDPKFQK</sequence>
<dbReference type="GO" id="GO:0004586">
    <property type="term" value="F:ornithine decarboxylase activity"/>
    <property type="evidence" value="ECO:0007669"/>
    <property type="project" value="UniProtKB-EC"/>
</dbReference>
<comment type="cofactor">
    <cofactor evidence="1">
        <name>pyridoxal 5'-phosphate</name>
        <dbReference type="ChEBI" id="CHEBI:597326"/>
    </cofactor>
</comment>
<dbReference type="InterPro" id="IPR015424">
    <property type="entry name" value="PyrdxlP-dep_Trfase"/>
</dbReference>
<dbReference type="Pfam" id="PF01276">
    <property type="entry name" value="OKR_DC_1"/>
    <property type="match status" value="1"/>
</dbReference>
<dbReference type="EMBL" id="AENT01000029">
    <property type="protein sequence ID" value="EFR42257.1"/>
    <property type="molecule type" value="Genomic_DNA"/>
</dbReference>
<dbReference type="InterPro" id="IPR011193">
    <property type="entry name" value="Orn/lys/arg_de-COase"/>
</dbReference>
<dbReference type="Proteomes" id="UP000004594">
    <property type="component" value="Unassembled WGS sequence"/>
</dbReference>
<name>E4LAD0_9FIRM</name>